<sequence>MAACARRARACAFSLCVAALGLPLRALVRIPRCIRPFSSPSCGQRICCQLLEAMRRCMMRCVGAAPFASTRRFLSDEDRYKQFSDILSKARVPNLSSGQGGVPEFFNGHFEPGSGLIDQHSISQMQNTLRANMTPEMRESIASMLQSALKGGDGMPGGSVGMMAFGMGENEKGKKVARAAKVYYDLKTGKIDKDFVEKELEPDDLSLPKETVEDYSTEGALEVEFVEDQGKADACTDKAETISAAEIEVEPTDITP</sequence>
<dbReference type="eggNOG" id="ENOG502S4GX">
    <property type="taxonomic scope" value="Eukaryota"/>
</dbReference>
<dbReference type="OMA" id="QNTLRAN"/>
<dbReference type="EMBL" id="FR796465">
    <property type="protein sequence ID" value="CAM71186.1"/>
    <property type="molecule type" value="Genomic_DNA"/>
</dbReference>
<dbReference type="VEuPathDB" id="TriTrypDB:LINF_330007300"/>
<dbReference type="GeneID" id="5072178"/>
<reference evidence="2 3" key="2">
    <citation type="journal article" date="2011" name="Genome Res.">
        <title>Chromosome and gene copy number variation allow major structural change between species and strains of Leishmania.</title>
        <authorList>
            <person name="Rogers M.B."/>
            <person name="Hilley J.D."/>
            <person name="Dickens N.J."/>
            <person name="Wilkes J."/>
            <person name="Bates P.A."/>
            <person name="Depledge D.P."/>
            <person name="Harris D."/>
            <person name="Her Y."/>
            <person name="Herzyk P."/>
            <person name="Imamura H."/>
            <person name="Otto T.D."/>
            <person name="Sanders M."/>
            <person name="Seeger K."/>
            <person name="Dujardin J.C."/>
            <person name="Berriman M."/>
            <person name="Smith D.F."/>
            <person name="Hertz-Fowler C."/>
            <person name="Mottram J.C."/>
        </authorList>
    </citation>
    <scope>NUCLEOTIDE SEQUENCE [LARGE SCALE GENOMIC DNA]</scope>
    <source>
        <strain evidence="2 3">JPCM5</strain>
    </source>
</reference>
<name>A4I8N9_LEIIN</name>
<accession>A4I8N9</accession>
<reference evidence="2 3" key="1">
    <citation type="journal article" date="2007" name="Nat. Genet.">
        <title>Comparative genomic analysis of three Leishmania species that cause diverse human disease.</title>
        <authorList>
            <person name="Peacock C.S."/>
            <person name="Seeger K."/>
            <person name="Harris D."/>
            <person name="Murphy L."/>
            <person name="Ruiz J.C."/>
            <person name="Quail M.A."/>
            <person name="Peters N."/>
            <person name="Adlem E."/>
            <person name="Tivey A."/>
            <person name="Aslett M."/>
            <person name="Kerhornou A."/>
            <person name="Ivens A."/>
            <person name="Fraser A."/>
            <person name="Rajandream M.A."/>
            <person name="Carver T."/>
            <person name="Norbertczak H."/>
            <person name="Chillingworth T."/>
            <person name="Hance Z."/>
            <person name="Jagels K."/>
            <person name="Moule S."/>
            <person name="Ormond D."/>
            <person name="Rutter S."/>
            <person name="Squares R."/>
            <person name="Whitehead S."/>
            <person name="Rabbinowitsch E."/>
            <person name="Arrowsmith C."/>
            <person name="White B."/>
            <person name="Thurston S."/>
            <person name="Bringaud F."/>
            <person name="Baldauf S.L."/>
            <person name="Faulconbridge A."/>
            <person name="Jeffares D."/>
            <person name="Depledge D.P."/>
            <person name="Oyola S.O."/>
            <person name="Hilley J.D."/>
            <person name="Brito L.O."/>
            <person name="Tosi L.R."/>
            <person name="Barrell B."/>
            <person name="Cruz A.K."/>
            <person name="Mottram J.C."/>
            <person name="Smith D.F."/>
            <person name="Berriman M."/>
        </authorList>
    </citation>
    <scope>NUCLEOTIDE SEQUENCE [LARGE SCALE GENOMIC DNA]</scope>
    <source>
        <strain evidence="2 3">JPCM5</strain>
    </source>
</reference>
<keyword evidence="1" id="KW-0732">Signal</keyword>
<organism evidence="2 3">
    <name type="scientific">Leishmania infantum</name>
    <dbReference type="NCBI Taxonomy" id="5671"/>
    <lineage>
        <taxon>Eukaryota</taxon>
        <taxon>Discoba</taxon>
        <taxon>Euglenozoa</taxon>
        <taxon>Kinetoplastea</taxon>
        <taxon>Metakinetoplastina</taxon>
        <taxon>Trypanosomatida</taxon>
        <taxon>Trypanosomatidae</taxon>
        <taxon>Leishmaniinae</taxon>
        <taxon>Leishmania</taxon>
    </lineage>
</organism>
<feature type="signal peptide" evidence="1">
    <location>
        <begin position="1"/>
        <end position="26"/>
    </location>
</feature>
<dbReference type="KEGG" id="lif:LINJ_33_0230"/>
<proteinExistence type="predicted"/>
<dbReference type="InParanoid" id="A4I8N9"/>
<dbReference type="AlphaFoldDB" id="A4I8N9"/>
<keyword evidence="3" id="KW-1185">Reference proteome</keyword>
<evidence type="ECO:0000256" key="1">
    <source>
        <dbReference type="SAM" id="SignalP"/>
    </source>
</evidence>
<protein>
    <submittedName>
        <fullName evidence="2">Uncharacterized protein</fullName>
    </submittedName>
</protein>
<evidence type="ECO:0000313" key="3">
    <source>
        <dbReference type="Proteomes" id="UP000008153"/>
    </source>
</evidence>
<dbReference type="Proteomes" id="UP000008153">
    <property type="component" value="Chromosome 33"/>
</dbReference>
<dbReference type="RefSeq" id="XP_001468108.1">
    <property type="nucleotide sequence ID" value="XM_001468071.1"/>
</dbReference>
<evidence type="ECO:0000313" key="2">
    <source>
        <dbReference type="EMBL" id="CAM71186.1"/>
    </source>
</evidence>
<feature type="chain" id="PRO_5002670333" evidence="1">
    <location>
        <begin position="27"/>
        <end position="256"/>
    </location>
</feature>
<gene>
    <name evidence="2" type="ORF">LINJ_33_0230</name>
</gene>